<gene>
    <name evidence="2" type="ORF">NTJ_12525</name>
</gene>
<keyword evidence="3" id="KW-1185">Reference proteome</keyword>
<evidence type="ECO:0000313" key="3">
    <source>
        <dbReference type="Proteomes" id="UP001307889"/>
    </source>
</evidence>
<organism evidence="2 3">
    <name type="scientific">Nesidiocoris tenuis</name>
    <dbReference type="NCBI Taxonomy" id="355587"/>
    <lineage>
        <taxon>Eukaryota</taxon>
        <taxon>Metazoa</taxon>
        <taxon>Ecdysozoa</taxon>
        <taxon>Arthropoda</taxon>
        <taxon>Hexapoda</taxon>
        <taxon>Insecta</taxon>
        <taxon>Pterygota</taxon>
        <taxon>Neoptera</taxon>
        <taxon>Paraneoptera</taxon>
        <taxon>Hemiptera</taxon>
        <taxon>Heteroptera</taxon>
        <taxon>Panheteroptera</taxon>
        <taxon>Cimicomorpha</taxon>
        <taxon>Miridae</taxon>
        <taxon>Dicyphina</taxon>
        <taxon>Nesidiocoris</taxon>
    </lineage>
</organism>
<reference evidence="2 3" key="1">
    <citation type="submission" date="2023-09" db="EMBL/GenBank/DDBJ databases">
        <title>Nesidiocoris tenuis whole genome shotgun sequence.</title>
        <authorList>
            <person name="Shibata T."/>
            <person name="Shimoda M."/>
            <person name="Kobayashi T."/>
            <person name="Uehara T."/>
        </authorList>
    </citation>
    <scope>NUCLEOTIDE SEQUENCE [LARGE SCALE GENOMIC DNA]</scope>
    <source>
        <strain evidence="2 3">Japan</strain>
    </source>
</reference>
<evidence type="ECO:0000313" key="2">
    <source>
        <dbReference type="EMBL" id="BES99708.1"/>
    </source>
</evidence>
<accession>A0ABN7B612</accession>
<name>A0ABN7B612_9HEMI</name>
<proteinExistence type="predicted"/>
<keyword evidence="1" id="KW-0732">Signal</keyword>
<dbReference type="EMBL" id="AP028918">
    <property type="protein sequence ID" value="BES99708.1"/>
    <property type="molecule type" value="Genomic_DNA"/>
</dbReference>
<evidence type="ECO:0000256" key="1">
    <source>
        <dbReference type="SAM" id="SignalP"/>
    </source>
</evidence>
<dbReference type="Proteomes" id="UP001307889">
    <property type="component" value="Chromosome 10"/>
</dbReference>
<feature type="signal peptide" evidence="1">
    <location>
        <begin position="1"/>
        <end position="18"/>
    </location>
</feature>
<feature type="chain" id="PRO_5046806425" evidence="1">
    <location>
        <begin position="19"/>
        <end position="282"/>
    </location>
</feature>
<protein>
    <submittedName>
        <fullName evidence="2">Uncharacterized protein</fullName>
    </submittedName>
</protein>
<sequence length="282" mass="31040">MMKSASVAFFAILVSVEATFIVPKETQVHRGLKVVTESHEADSSEEVEQRKLFDPHAALHPPTGRSYGPAGHRKFAGQPPKYDAIGSIASLEHDIKHQLAALGENIAAARPYLSSNPALLHEAEEQLLALQHIHAGRLLHGIDSIKKLEIQQEALIQKVNAQLENSVNQLKHLAILQEEISEKQKNIPQTVLPPATLEASKKLTSQLHAIEMAKSEGERAHEIAKEVERQLDDEHHHTRVSADAGLHAHKDRNDQPIIMPAKLTQSGKSDQIEHAQISEIGA</sequence>